<evidence type="ECO:0000259" key="4">
    <source>
        <dbReference type="PROSITE" id="PS50097"/>
    </source>
</evidence>
<dbReference type="CDD" id="cd18280">
    <property type="entry name" value="BTB_POZ_BPM_plant"/>
    <property type="match status" value="1"/>
</dbReference>
<keyword evidence="7" id="KW-1185">Reference proteome</keyword>
<dbReference type="InterPro" id="IPR045005">
    <property type="entry name" value="BPM1-6"/>
</dbReference>
<dbReference type="Gene3D" id="2.60.210.10">
    <property type="entry name" value="Apoptosis, Tumor Necrosis Factor Receptor Associated Protein 2, Chain A"/>
    <property type="match status" value="1"/>
</dbReference>
<dbReference type="Proteomes" id="UP001231189">
    <property type="component" value="Unassembled WGS sequence"/>
</dbReference>
<gene>
    <name evidence="6" type="ORF">QYE76_009638</name>
</gene>
<feature type="region of interest" description="Disordered" evidence="3">
    <location>
        <begin position="167"/>
        <end position="190"/>
    </location>
</feature>
<comment type="caution">
    <text evidence="6">The sequence shown here is derived from an EMBL/GenBank/DDBJ whole genome shotgun (WGS) entry which is preliminary data.</text>
</comment>
<comment type="similarity">
    <text evidence="2">Belongs to the Tdpoz family.</text>
</comment>
<evidence type="ECO:0000313" key="6">
    <source>
        <dbReference type="EMBL" id="KAK1692941.1"/>
    </source>
</evidence>
<dbReference type="InterPro" id="IPR002083">
    <property type="entry name" value="MATH/TRAF_dom"/>
</dbReference>
<dbReference type="InterPro" id="IPR000210">
    <property type="entry name" value="BTB/POZ_dom"/>
</dbReference>
<proteinExistence type="inferred from homology"/>
<dbReference type="SUPFAM" id="SSF49599">
    <property type="entry name" value="TRAF domain-like"/>
    <property type="match status" value="1"/>
</dbReference>
<sequence length="547" mass="61080">MFAAVQGNICSRSTKIIASSHLCVCKTHTFATCEKHHAAYLRKTYLVLELQLSPTGLDDDESDSPDQPWHFPRPTISHELAPIQIYTLGQPWTHSPWLNLDRRRRTSNIREEELAEEEVLVRRGANWKRWHTFETTTRRTSHTQMTDRLGITDSCAAHVRTSRAVVPKGSAARGGATSADDEQRQVRGGGHTAYGGCGEVKGAVGGALAPFASRRTAATTGSCRAMSKRAKMSEPDARTTIMGSSVFQFRVDYIQSKQLPIGEAVHSDVVSAGGHLWRIEFYPRGDTAEYNGEYTSVFLRHMSKSRSANAIFEAFMMPSDSKPSISFKDRRTFETFKIMGVGKSWGWKQFLKISTLKKNFLTEGHVTFVCVIMVIDDSPIPVPPSDIGTHLGQLLDHTDGTDVSFIVNDKTFPAHRAVLAARSPVFRAELFGSMAEATMPSITLHDITPATFKVMLRFIYTDELPVEDEHLDSSIEMIQNLLAAADRYAIDRLKFICAQKLWDKVTIGTVATILACAETYNCHELKNRCIDFFVLEENFKEAIFTDG</sequence>
<dbReference type="EMBL" id="JAUUTY010000001">
    <property type="protein sequence ID" value="KAK1692941.1"/>
    <property type="molecule type" value="Genomic_DNA"/>
</dbReference>
<dbReference type="PROSITE" id="PS50144">
    <property type="entry name" value="MATH"/>
    <property type="match status" value="1"/>
</dbReference>
<feature type="domain" description="MATH" evidence="5">
    <location>
        <begin position="244"/>
        <end position="372"/>
    </location>
</feature>
<name>A0AAD8X1E9_LOLMU</name>
<reference evidence="6" key="1">
    <citation type="submission" date="2023-07" db="EMBL/GenBank/DDBJ databases">
        <title>A chromosome-level genome assembly of Lolium multiflorum.</title>
        <authorList>
            <person name="Chen Y."/>
            <person name="Copetti D."/>
            <person name="Kolliker R."/>
            <person name="Studer B."/>
        </authorList>
    </citation>
    <scope>NUCLEOTIDE SEQUENCE</scope>
    <source>
        <strain evidence="6">02402/16</strain>
        <tissue evidence="6">Leaf</tissue>
    </source>
</reference>
<dbReference type="PROSITE" id="PS50097">
    <property type="entry name" value="BTB"/>
    <property type="match status" value="1"/>
</dbReference>
<evidence type="ECO:0000259" key="5">
    <source>
        <dbReference type="PROSITE" id="PS50144"/>
    </source>
</evidence>
<evidence type="ECO:0000256" key="1">
    <source>
        <dbReference type="ARBA" id="ARBA00004906"/>
    </source>
</evidence>
<dbReference type="InterPro" id="IPR056423">
    <property type="entry name" value="BACK_BPM_SPOP"/>
</dbReference>
<protein>
    <submittedName>
        <fullName evidence="6">Uncharacterized protein</fullName>
    </submittedName>
</protein>
<dbReference type="CDD" id="cd00121">
    <property type="entry name" value="MATH"/>
    <property type="match status" value="1"/>
</dbReference>
<dbReference type="Pfam" id="PF22486">
    <property type="entry name" value="MATH_2"/>
    <property type="match status" value="1"/>
</dbReference>
<dbReference type="AlphaFoldDB" id="A0AAD8X1E9"/>
<dbReference type="PANTHER" id="PTHR26379">
    <property type="entry name" value="BTB/POZ AND MATH DOMAIN-CONTAINING PROTEIN 1"/>
    <property type="match status" value="1"/>
</dbReference>
<comment type="pathway">
    <text evidence="1">Protein modification; protein ubiquitination.</text>
</comment>
<dbReference type="SUPFAM" id="SSF54695">
    <property type="entry name" value="POZ domain"/>
    <property type="match status" value="1"/>
</dbReference>
<evidence type="ECO:0000313" key="7">
    <source>
        <dbReference type="Proteomes" id="UP001231189"/>
    </source>
</evidence>
<dbReference type="SMART" id="SM00225">
    <property type="entry name" value="BTB"/>
    <property type="match status" value="1"/>
</dbReference>
<feature type="domain" description="BTB" evidence="4">
    <location>
        <begin position="401"/>
        <end position="468"/>
    </location>
</feature>
<evidence type="ECO:0000256" key="2">
    <source>
        <dbReference type="ARBA" id="ARBA00010846"/>
    </source>
</evidence>
<dbReference type="Pfam" id="PF24570">
    <property type="entry name" value="BACK_BPM_SPOP"/>
    <property type="match status" value="1"/>
</dbReference>
<dbReference type="GO" id="GO:0016567">
    <property type="term" value="P:protein ubiquitination"/>
    <property type="evidence" value="ECO:0007669"/>
    <property type="project" value="InterPro"/>
</dbReference>
<dbReference type="InterPro" id="IPR008974">
    <property type="entry name" value="TRAF-like"/>
</dbReference>
<evidence type="ECO:0000256" key="3">
    <source>
        <dbReference type="SAM" id="MobiDB-lite"/>
    </source>
</evidence>
<dbReference type="Gene3D" id="3.30.710.10">
    <property type="entry name" value="Potassium Channel Kv1.1, Chain A"/>
    <property type="match status" value="1"/>
</dbReference>
<dbReference type="Pfam" id="PF00651">
    <property type="entry name" value="BTB"/>
    <property type="match status" value="1"/>
</dbReference>
<dbReference type="PANTHER" id="PTHR26379:SF446">
    <property type="entry name" value="BTB_POZ AND MATH DOMAIN-CONTAINING PROTEIN 1"/>
    <property type="match status" value="1"/>
</dbReference>
<dbReference type="InterPro" id="IPR011333">
    <property type="entry name" value="SKP1/BTB/POZ_sf"/>
</dbReference>
<accession>A0AAD8X1E9</accession>
<organism evidence="6 7">
    <name type="scientific">Lolium multiflorum</name>
    <name type="common">Italian ryegrass</name>
    <name type="synonym">Lolium perenne subsp. multiflorum</name>
    <dbReference type="NCBI Taxonomy" id="4521"/>
    <lineage>
        <taxon>Eukaryota</taxon>
        <taxon>Viridiplantae</taxon>
        <taxon>Streptophyta</taxon>
        <taxon>Embryophyta</taxon>
        <taxon>Tracheophyta</taxon>
        <taxon>Spermatophyta</taxon>
        <taxon>Magnoliopsida</taxon>
        <taxon>Liliopsida</taxon>
        <taxon>Poales</taxon>
        <taxon>Poaceae</taxon>
        <taxon>BOP clade</taxon>
        <taxon>Pooideae</taxon>
        <taxon>Poodae</taxon>
        <taxon>Poeae</taxon>
        <taxon>Poeae Chloroplast Group 2 (Poeae type)</taxon>
        <taxon>Loliodinae</taxon>
        <taxon>Loliinae</taxon>
        <taxon>Lolium</taxon>
    </lineage>
</organism>